<comment type="caution">
    <text evidence="2">The sequence shown here is derived from an EMBL/GenBank/DDBJ whole genome shotgun (WGS) entry which is preliminary data.</text>
</comment>
<dbReference type="InterPro" id="IPR000210">
    <property type="entry name" value="BTB/POZ_dom"/>
</dbReference>
<reference evidence="3" key="1">
    <citation type="submission" date="2015-09" db="EMBL/GenBank/DDBJ databases">
        <authorList>
            <person name="Fill T.P."/>
            <person name="Baretta J.F."/>
            <person name="de Almeida L.G."/>
            <person name="Rocha M."/>
            <person name="de Souza D.H."/>
            <person name="Malavazi I."/>
            <person name="Cerdeira L.T."/>
            <person name="Hong H."/>
            <person name="Samborskyy M."/>
            <person name="de Vasconcelos A.T."/>
            <person name="Leadlay P."/>
            <person name="Rodrigues-Filho E."/>
        </authorList>
    </citation>
    <scope>NUCLEOTIDE SEQUENCE [LARGE SCALE GENOMIC DNA]</scope>
    <source>
        <strain evidence="3">LaBioMMi 136</strain>
    </source>
</reference>
<dbReference type="SUPFAM" id="SSF54695">
    <property type="entry name" value="POZ domain"/>
    <property type="match status" value="1"/>
</dbReference>
<dbReference type="Pfam" id="PF00651">
    <property type="entry name" value="BTB"/>
    <property type="match status" value="1"/>
</dbReference>
<dbReference type="AlphaFoldDB" id="A0A1S9RC73"/>
<feature type="domain" description="BTB" evidence="1">
    <location>
        <begin position="23"/>
        <end position="96"/>
    </location>
</feature>
<dbReference type="InterPro" id="IPR011333">
    <property type="entry name" value="SKP1/BTB/POZ_sf"/>
</dbReference>
<proteinExistence type="predicted"/>
<dbReference type="CDD" id="cd18186">
    <property type="entry name" value="BTB_POZ_ZBTB_KLHL-like"/>
    <property type="match status" value="1"/>
</dbReference>
<name>A0A1S9RC73_PENBI</name>
<dbReference type="Gene3D" id="3.30.710.10">
    <property type="entry name" value="Potassium Channel Kv1.1, Chain A"/>
    <property type="match status" value="1"/>
</dbReference>
<accession>A0A1S9RC73</accession>
<evidence type="ECO:0000313" key="2">
    <source>
        <dbReference type="EMBL" id="OOQ83124.1"/>
    </source>
</evidence>
<sequence>MMNLQQANVTEFTRSIVPIFNGPQVTIRVKSGNREYTVAKGVLCQSPYFSKMFEGNFSEGQSQVAILEDVEGVVNFDPKDALDPGRQISAIIEFVRLADMCAVTGMESQITQRLEAILLANAPPVPWSKDYSGVPVDAYTQALSTDHIFSVECLPQGHPVRRVLAKNSVPGFLRSRKHNLPP</sequence>
<evidence type="ECO:0000313" key="3">
    <source>
        <dbReference type="Proteomes" id="UP000190744"/>
    </source>
</evidence>
<dbReference type="PROSITE" id="PS50097">
    <property type="entry name" value="BTB"/>
    <property type="match status" value="1"/>
</dbReference>
<dbReference type="EMBL" id="LJBN01000204">
    <property type="protein sequence ID" value="OOQ83124.1"/>
    <property type="molecule type" value="Genomic_DNA"/>
</dbReference>
<protein>
    <recommendedName>
        <fullName evidence="1">BTB domain-containing protein</fullName>
    </recommendedName>
</protein>
<organism evidence="2 3">
    <name type="scientific">Penicillium brasilianum</name>
    <dbReference type="NCBI Taxonomy" id="104259"/>
    <lineage>
        <taxon>Eukaryota</taxon>
        <taxon>Fungi</taxon>
        <taxon>Dikarya</taxon>
        <taxon>Ascomycota</taxon>
        <taxon>Pezizomycotina</taxon>
        <taxon>Eurotiomycetes</taxon>
        <taxon>Eurotiomycetidae</taxon>
        <taxon>Eurotiales</taxon>
        <taxon>Aspergillaceae</taxon>
        <taxon>Penicillium</taxon>
    </lineage>
</organism>
<evidence type="ECO:0000259" key="1">
    <source>
        <dbReference type="PROSITE" id="PS50097"/>
    </source>
</evidence>
<gene>
    <name evidence="2" type="ORF">PEBR_36593</name>
</gene>
<dbReference type="Proteomes" id="UP000190744">
    <property type="component" value="Unassembled WGS sequence"/>
</dbReference>